<feature type="domain" description="HTH tetR-type" evidence="5">
    <location>
        <begin position="1"/>
        <end position="57"/>
    </location>
</feature>
<evidence type="ECO:0000256" key="1">
    <source>
        <dbReference type="ARBA" id="ARBA00023015"/>
    </source>
</evidence>
<accession>A0A9W6FP83</accession>
<dbReference type="SUPFAM" id="SSF46689">
    <property type="entry name" value="Homeodomain-like"/>
    <property type="match status" value="1"/>
</dbReference>
<proteinExistence type="predicted"/>
<feature type="DNA-binding region" description="H-T-H motif" evidence="4">
    <location>
        <begin position="20"/>
        <end position="39"/>
    </location>
</feature>
<dbReference type="Gene3D" id="1.10.357.10">
    <property type="entry name" value="Tetracycline Repressor, domain 2"/>
    <property type="match status" value="1"/>
</dbReference>
<dbReference type="Pfam" id="PF00440">
    <property type="entry name" value="TetR_N"/>
    <property type="match status" value="1"/>
</dbReference>
<evidence type="ECO:0000256" key="2">
    <source>
        <dbReference type="ARBA" id="ARBA00023125"/>
    </source>
</evidence>
<keyword evidence="3" id="KW-0804">Transcription</keyword>
<dbReference type="PANTHER" id="PTHR30055">
    <property type="entry name" value="HTH-TYPE TRANSCRIPTIONAL REGULATOR RUTR"/>
    <property type="match status" value="1"/>
</dbReference>
<dbReference type="AlphaFoldDB" id="A0A9W6FP83"/>
<dbReference type="InterPro" id="IPR050109">
    <property type="entry name" value="HTH-type_TetR-like_transc_reg"/>
</dbReference>
<dbReference type="GO" id="GO:0000976">
    <property type="term" value="F:transcription cis-regulatory region binding"/>
    <property type="evidence" value="ECO:0007669"/>
    <property type="project" value="TreeGrafter"/>
</dbReference>
<protein>
    <recommendedName>
        <fullName evidence="5">HTH tetR-type domain-containing protein</fullName>
    </recommendedName>
</protein>
<evidence type="ECO:0000259" key="5">
    <source>
        <dbReference type="PROSITE" id="PS50977"/>
    </source>
</evidence>
<dbReference type="InterPro" id="IPR009057">
    <property type="entry name" value="Homeodomain-like_sf"/>
</dbReference>
<evidence type="ECO:0000313" key="7">
    <source>
        <dbReference type="Proteomes" id="UP001144396"/>
    </source>
</evidence>
<dbReference type="InterPro" id="IPR001647">
    <property type="entry name" value="HTH_TetR"/>
</dbReference>
<dbReference type="RefSeq" id="WP_281883669.1">
    <property type="nucleotide sequence ID" value="NZ_BSDP01000001.1"/>
</dbReference>
<dbReference type="PROSITE" id="PS50977">
    <property type="entry name" value="HTH_TETR_2"/>
    <property type="match status" value="1"/>
</dbReference>
<gene>
    <name evidence="6" type="ORF">ARHIZOSPH14_15130</name>
</gene>
<reference evidence="6" key="1">
    <citation type="submission" date="2022-12" db="EMBL/GenBank/DDBJ databases">
        <title>Reference genome sequencing for broad-spectrum identification of bacterial and archaeal isolates by mass spectrometry.</title>
        <authorList>
            <person name="Sekiguchi Y."/>
            <person name="Tourlousse D.M."/>
        </authorList>
    </citation>
    <scope>NUCLEOTIDE SEQUENCE</scope>
    <source>
        <strain evidence="6">14</strain>
    </source>
</reference>
<comment type="caution">
    <text evidence="6">The sequence shown here is derived from an EMBL/GenBank/DDBJ whole genome shotgun (WGS) entry which is preliminary data.</text>
</comment>
<dbReference type="EMBL" id="BSDP01000001">
    <property type="protein sequence ID" value="GLI27271.1"/>
    <property type="molecule type" value="Genomic_DNA"/>
</dbReference>
<keyword evidence="2 4" id="KW-0238">DNA-binding</keyword>
<keyword evidence="1" id="KW-0805">Transcription regulation</keyword>
<keyword evidence="7" id="KW-1185">Reference proteome</keyword>
<dbReference type="GO" id="GO:0003700">
    <property type="term" value="F:DNA-binding transcription factor activity"/>
    <property type="evidence" value="ECO:0007669"/>
    <property type="project" value="TreeGrafter"/>
</dbReference>
<organism evidence="6 7">
    <name type="scientific">Agromyces rhizosphaerae</name>
    <dbReference type="NCBI Taxonomy" id="88374"/>
    <lineage>
        <taxon>Bacteria</taxon>
        <taxon>Bacillati</taxon>
        <taxon>Actinomycetota</taxon>
        <taxon>Actinomycetes</taxon>
        <taxon>Micrococcales</taxon>
        <taxon>Microbacteriaceae</taxon>
        <taxon>Agromyces</taxon>
    </lineage>
</organism>
<sequence length="202" mass="21324">MRIIEAAQALFVERGYAGTTIPAIAAAADVAVETVYRSASGKAGLLADAVRSAVAGGVERADVAVAERPAIRRIREEPDPVRALALYAATQPGIWSRVGPLLRVLDAAATSDDALQQLRDRLAAERLDGLRNGLGRMLDARGVLRAGLTPDRAGDIVFTVCGLANYDAFTRECGWSDSDYETWLADTLAAALLDRGDGSPST</sequence>
<name>A0A9W6FP83_9MICO</name>
<evidence type="ECO:0000313" key="6">
    <source>
        <dbReference type="EMBL" id="GLI27271.1"/>
    </source>
</evidence>
<evidence type="ECO:0000256" key="4">
    <source>
        <dbReference type="PROSITE-ProRule" id="PRU00335"/>
    </source>
</evidence>
<dbReference type="Proteomes" id="UP001144396">
    <property type="component" value="Unassembled WGS sequence"/>
</dbReference>
<dbReference type="PRINTS" id="PR00455">
    <property type="entry name" value="HTHTETR"/>
</dbReference>
<dbReference type="PANTHER" id="PTHR30055:SF234">
    <property type="entry name" value="HTH-TYPE TRANSCRIPTIONAL REGULATOR BETI"/>
    <property type="match status" value="1"/>
</dbReference>
<evidence type="ECO:0000256" key="3">
    <source>
        <dbReference type="ARBA" id="ARBA00023163"/>
    </source>
</evidence>